<dbReference type="InParanoid" id="E4XYF0"/>
<dbReference type="EMBL" id="FN653323">
    <property type="protein sequence ID" value="CBY14672.1"/>
    <property type="molecule type" value="Genomic_DNA"/>
</dbReference>
<gene>
    <name evidence="1" type="ORF">GSOID_T00009727001</name>
</gene>
<organism evidence="1 2">
    <name type="scientific">Oikopleura dioica</name>
    <name type="common">Tunicate</name>
    <dbReference type="NCBI Taxonomy" id="34765"/>
    <lineage>
        <taxon>Eukaryota</taxon>
        <taxon>Metazoa</taxon>
        <taxon>Chordata</taxon>
        <taxon>Tunicata</taxon>
        <taxon>Appendicularia</taxon>
        <taxon>Copelata</taxon>
        <taxon>Oikopleuridae</taxon>
        <taxon>Oikopleura</taxon>
    </lineage>
</organism>
<reference evidence="1 2" key="1">
    <citation type="journal article" date="2010" name="Science">
        <title>Plasticity of animal genome architecture unmasked by rapid evolution of a pelagic tunicate.</title>
        <authorList>
            <person name="Denoeud F."/>
            <person name="Henriet S."/>
            <person name="Mungpakdee S."/>
            <person name="Aury J.M."/>
            <person name="Da Silva C."/>
            <person name="Brinkmann H."/>
            <person name="Mikhaleva J."/>
            <person name="Olsen L.C."/>
            <person name="Jubin C."/>
            <person name="Canestro C."/>
            <person name="Bouquet J.M."/>
            <person name="Danks G."/>
            <person name="Poulain J."/>
            <person name="Campsteijn C."/>
            <person name="Adamski M."/>
            <person name="Cross I."/>
            <person name="Yadetie F."/>
            <person name="Muffato M."/>
            <person name="Louis A."/>
            <person name="Butcher S."/>
            <person name="Tsagkogeorga G."/>
            <person name="Konrad A."/>
            <person name="Singh S."/>
            <person name="Jensen M.F."/>
            <person name="Cong E.H."/>
            <person name="Eikeseth-Otteraa H."/>
            <person name="Noel B."/>
            <person name="Anthouard V."/>
            <person name="Porcel B.M."/>
            <person name="Kachouri-Lafond R."/>
            <person name="Nishino A."/>
            <person name="Ugolini M."/>
            <person name="Chourrout P."/>
            <person name="Nishida H."/>
            <person name="Aasland R."/>
            <person name="Huzurbazar S."/>
            <person name="Westhof E."/>
            <person name="Delsuc F."/>
            <person name="Lehrach H."/>
            <person name="Reinhardt R."/>
            <person name="Weissenbach J."/>
            <person name="Roy S.W."/>
            <person name="Artiguenave F."/>
            <person name="Postlethwait J.H."/>
            <person name="Manak J.R."/>
            <person name="Thompson E.M."/>
            <person name="Jaillon O."/>
            <person name="Du Pasquier L."/>
            <person name="Boudinot P."/>
            <person name="Liberles D.A."/>
            <person name="Volff J.N."/>
            <person name="Philippe H."/>
            <person name="Lenhard B."/>
            <person name="Roest Crollius H."/>
            <person name="Wincker P."/>
            <person name="Chourrout D."/>
        </authorList>
    </citation>
    <scope>NUCLEOTIDE SEQUENCE [LARGE SCALE GENOMIC DNA]</scope>
</reference>
<sequence length="134" mass="15362">MKILFFLISICESQFNESLIVLNQNRSLNRSIFTPIITANFSNPAYAINLGLPGFGNVEELTRFNYKQQHQVYKGCSAVYNGRMLLFGGDDVNPTIQFENPKSIGEVIGCELKTLREACLLIRFYFYVHYFNEA</sequence>
<keyword evidence="2" id="KW-1185">Reference proteome</keyword>
<dbReference type="AlphaFoldDB" id="E4XYF0"/>
<name>E4XYF0_OIKDI</name>
<proteinExistence type="predicted"/>
<evidence type="ECO:0000313" key="1">
    <source>
        <dbReference type="EMBL" id="CBY14672.1"/>
    </source>
</evidence>
<evidence type="ECO:0000313" key="2">
    <source>
        <dbReference type="Proteomes" id="UP000001307"/>
    </source>
</evidence>
<protein>
    <submittedName>
        <fullName evidence="1">Uncharacterized protein</fullName>
    </submittedName>
</protein>
<accession>E4XYF0</accession>
<dbReference type="Proteomes" id="UP000001307">
    <property type="component" value="Unassembled WGS sequence"/>
</dbReference>